<evidence type="ECO:0000256" key="8">
    <source>
        <dbReference type="ARBA" id="ARBA00022640"/>
    </source>
</evidence>
<comment type="similarity">
    <text evidence="3 20">Belongs to the complex I subunit 6 family.</text>
</comment>
<keyword evidence="12 20" id="KW-0618">Plastoquinone</keyword>
<dbReference type="Gene3D" id="1.20.120.1200">
    <property type="entry name" value="NADH-ubiquinone/plastoquinone oxidoreductase chain 6, subunit NuoJ"/>
    <property type="match status" value="1"/>
</dbReference>
<geneLocation type="chloroplast" evidence="21"/>
<keyword evidence="11 20" id="KW-0521">NADP</keyword>
<evidence type="ECO:0000256" key="5">
    <source>
        <dbReference type="ARBA" id="ARBA00018131"/>
    </source>
</evidence>
<evidence type="ECO:0000256" key="7">
    <source>
        <dbReference type="ARBA" id="ARBA00022528"/>
    </source>
</evidence>
<comment type="catalytic activity">
    <reaction evidence="19 20">
        <text>a plastoquinone + NADH + (n+1) H(+)(in) = a plastoquinol + NAD(+) + n H(+)(out)</text>
        <dbReference type="Rhea" id="RHEA:42608"/>
        <dbReference type="Rhea" id="RHEA-COMP:9561"/>
        <dbReference type="Rhea" id="RHEA-COMP:9562"/>
        <dbReference type="ChEBI" id="CHEBI:15378"/>
        <dbReference type="ChEBI" id="CHEBI:17757"/>
        <dbReference type="ChEBI" id="CHEBI:57540"/>
        <dbReference type="ChEBI" id="CHEBI:57945"/>
        <dbReference type="ChEBI" id="CHEBI:62192"/>
    </reaction>
</comment>
<dbReference type="GO" id="GO:0048038">
    <property type="term" value="F:quinone binding"/>
    <property type="evidence" value="ECO:0007669"/>
    <property type="project" value="UniProtKB-KW"/>
</dbReference>
<keyword evidence="9 20" id="KW-0812">Transmembrane</keyword>
<comment type="subcellular location">
    <subcellularLocation>
        <location evidence="2">Plastid</location>
        <location evidence="2">Chloroplast thylakoid membrane</location>
        <topology evidence="2">Multi-pass membrane protein</topology>
    </subcellularLocation>
</comment>
<reference evidence="21" key="1">
    <citation type="submission" date="2013-10" db="EMBL/GenBank/DDBJ databases">
        <authorList>
            <person name="Yang J.-B."/>
            <person name="Li D.-Z."/>
            <person name="Li H.-T."/>
        </authorList>
    </citation>
    <scope>NUCLEOTIDE SEQUENCE</scope>
</reference>
<keyword evidence="15 20" id="KW-0520">NAD</keyword>
<dbReference type="Pfam" id="PF00499">
    <property type="entry name" value="Oxidored_q3"/>
    <property type="match status" value="1"/>
</dbReference>
<dbReference type="GO" id="GO:0008137">
    <property type="term" value="F:NADH dehydrogenase (ubiquinone) activity"/>
    <property type="evidence" value="ECO:0007669"/>
    <property type="project" value="UniProtKB-UniRule"/>
</dbReference>
<comment type="subunit">
    <text evidence="4 20">NDH is composed of at least 16 different subunits, 5 of which are encoded in the nucleus.</text>
</comment>
<dbReference type="FunFam" id="1.20.120.1200:FF:000002">
    <property type="entry name" value="NAD(P)H-quinone oxidoreductase subunit 6, chloroplastic"/>
    <property type="match status" value="1"/>
</dbReference>
<evidence type="ECO:0000256" key="1">
    <source>
        <dbReference type="ARBA" id="ARBA00004059"/>
    </source>
</evidence>
<dbReference type="InterPro" id="IPR050290">
    <property type="entry name" value="NAD(P)H-Q_Oxidoreduct_6"/>
</dbReference>
<keyword evidence="6" id="KW-0813">Transport</keyword>
<sequence length="176" mass="19310">MDLPGPIHDILVVFLGSVLILGGLGVVLLTNPIDSAFSLGLVLVCISLFYISLNSYFVAAAQFLIYVGAINVLIIFAVMFMNGSEYSNDSYLWTVGDRITSLVCTSIFFSLMTTIPDTSWSGIFRTTRSNQIIEQDLISNVQQIGIHLSTDFYLPFELISIILLVSLIGAITMARQ</sequence>
<keyword evidence="13" id="KW-1278">Translocase</keyword>
<keyword evidence="8 20" id="KW-0934">Plastid</keyword>
<feature type="transmembrane region" description="Helical" evidence="20">
    <location>
        <begin position="36"/>
        <end position="57"/>
    </location>
</feature>
<dbReference type="RefSeq" id="YP_009048253.1">
    <property type="nucleotide sequence ID" value="NC_024544.1"/>
</dbReference>
<reference evidence="21" key="2">
    <citation type="journal article" date="2014" name="Mol. Ecol. Resour.">
        <title>Highly effective sequencing whole chloroplast genomes of angiosperms by nine novel universal primer pairs.</title>
        <authorList>
            <person name="Yang J.B."/>
            <person name="Li D.Z."/>
            <person name="Li H.T."/>
        </authorList>
    </citation>
    <scope>NUCLEOTIDE SEQUENCE</scope>
</reference>
<evidence type="ECO:0000256" key="15">
    <source>
        <dbReference type="ARBA" id="ARBA00023027"/>
    </source>
</evidence>
<evidence type="ECO:0000256" key="9">
    <source>
        <dbReference type="ARBA" id="ARBA00022692"/>
    </source>
</evidence>
<evidence type="ECO:0000256" key="16">
    <source>
        <dbReference type="ARBA" id="ARBA00023078"/>
    </source>
</evidence>
<dbReference type="GO" id="GO:0009535">
    <property type="term" value="C:chloroplast thylakoid membrane"/>
    <property type="evidence" value="ECO:0007669"/>
    <property type="project" value="UniProtKB-SubCell"/>
</dbReference>
<evidence type="ECO:0000256" key="12">
    <source>
        <dbReference type="ARBA" id="ARBA00022957"/>
    </source>
</evidence>
<feature type="transmembrane region" description="Helical" evidence="20">
    <location>
        <begin position="152"/>
        <end position="174"/>
    </location>
</feature>
<keyword evidence="10 20" id="KW-0874">Quinone</keyword>
<evidence type="ECO:0000256" key="3">
    <source>
        <dbReference type="ARBA" id="ARBA00005698"/>
    </source>
</evidence>
<keyword evidence="16 20" id="KW-0793">Thylakoid</keyword>
<evidence type="ECO:0000313" key="21">
    <source>
        <dbReference type="EMBL" id="AHF71859.1"/>
    </source>
</evidence>
<dbReference type="PANTHER" id="PTHR48479:SF1">
    <property type="entry name" value="NAD(P)H-QUINONE OXIDOREDUCTASE SUBUNIT 6, CHLOROPLASTIC"/>
    <property type="match status" value="1"/>
</dbReference>
<dbReference type="InterPro" id="IPR042106">
    <property type="entry name" value="Nuo/plastoQ_OxRdtase_6_NuoJ"/>
</dbReference>
<evidence type="ECO:0000256" key="11">
    <source>
        <dbReference type="ARBA" id="ARBA00022857"/>
    </source>
</evidence>
<dbReference type="EC" id="7.1.1.-" evidence="20"/>
<dbReference type="PANTHER" id="PTHR48479">
    <property type="entry name" value="NAD(P)H-QUINONE OXIDOREDUCTASE SUBUNIT 6, CHLOROPLASTIC"/>
    <property type="match status" value="1"/>
</dbReference>
<dbReference type="AlphaFoldDB" id="A0A067YP25"/>
<keyword evidence="14 20" id="KW-1133">Transmembrane helix</keyword>
<evidence type="ECO:0000256" key="20">
    <source>
        <dbReference type="RuleBase" id="RU004431"/>
    </source>
</evidence>
<evidence type="ECO:0000256" key="4">
    <source>
        <dbReference type="ARBA" id="ARBA00011199"/>
    </source>
</evidence>
<evidence type="ECO:0000256" key="2">
    <source>
        <dbReference type="ARBA" id="ARBA00004454"/>
    </source>
</evidence>
<keyword evidence="7 20" id="KW-0150">Chloroplast</keyword>
<protein>
    <recommendedName>
        <fullName evidence="5 20">NAD(P)H-quinone oxidoreductase subunit 6, chloroplastic</fullName>
        <ecNumber evidence="20">7.1.1.-</ecNumber>
    </recommendedName>
</protein>
<evidence type="ECO:0000256" key="19">
    <source>
        <dbReference type="ARBA" id="ARBA00048026"/>
    </source>
</evidence>
<comment type="function">
    <text evidence="1 20">NDH shuttles electrons from NAD(P)H:plastoquinone, via FMN and iron-sulfur (Fe-S) centers, to quinones in the photosynthetic chain and possibly in a chloroplast respiratory chain. The immediate electron acceptor for the enzyme in this species is believed to be plastoquinone. Couples the redox reaction to proton translocation, and thus conserves the redox energy in a proton gradient.</text>
</comment>
<organism evidence="21">
    <name type="scientific">Calanthe triplicata</name>
    <dbReference type="NCBI Taxonomy" id="256348"/>
    <lineage>
        <taxon>Eukaryota</taxon>
        <taxon>Viridiplantae</taxon>
        <taxon>Streptophyta</taxon>
        <taxon>Embryophyta</taxon>
        <taxon>Tracheophyta</taxon>
        <taxon>Spermatophyta</taxon>
        <taxon>Magnoliopsida</taxon>
        <taxon>Liliopsida</taxon>
        <taxon>Asparagales</taxon>
        <taxon>Orchidaceae</taxon>
        <taxon>Epidendroideae</taxon>
        <taxon>Collabieae</taxon>
        <taxon>Calanthe</taxon>
    </lineage>
</organism>
<feature type="transmembrane region" description="Helical" evidence="20">
    <location>
        <begin position="63"/>
        <end position="83"/>
    </location>
</feature>
<evidence type="ECO:0000256" key="17">
    <source>
        <dbReference type="ARBA" id="ARBA00023136"/>
    </source>
</evidence>
<comment type="catalytic activity">
    <reaction evidence="18 20">
        <text>a plastoquinone + NADPH + (n+1) H(+)(in) = a plastoquinol + NADP(+) + n H(+)(out)</text>
        <dbReference type="Rhea" id="RHEA:42612"/>
        <dbReference type="Rhea" id="RHEA-COMP:9561"/>
        <dbReference type="Rhea" id="RHEA-COMP:9562"/>
        <dbReference type="ChEBI" id="CHEBI:15378"/>
        <dbReference type="ChEBI" id="CHEBI:17757"/>
        <dbReference type="ChEBI" id="CHEBI:57783"/>
        <dbReference type="ChEBI" id="CHEBI:58349"/>
        <dbReference type="ChEBI" id="CHEBI:62192"/>
    </reaction>
</comment>
<feature type="transmembrane region" description="Helical" evidence="20">
    <location>
        <begin position="6"/>
        <end position="29"/>
    </location>
</feature>
<dbReference type="EMBL" id="KF753635">
    <property type="protein sequence ID" value="AHF71859.1"/>
    <property type="molecule type" value="Genomic_DNA"/>
</dbReference>
<keyword evidence="17 20" id="KW-0472">Membrane</keyword>
<evidence type="ECO:0000256" key="6">
    <source>
        <dbReference type="ARBA" id="ARBA00022448"/>
    </source>
</evidence>
<evidence type="ECO:0000256" key="18">
    <source>
        <dbReference type="ARBA" id="ARBA00047726"/>
    </source>
</evidence>
<dbReference type="GeneID" id="19908186"/>
<gene>
    <name evidence="21" type="primary">nad6</name>
</gene>
<accession>A0A067YP25</accession>
<evidence type="ECO:0000256" key="13">
    <source>
        <dbReference type="ARBA" id="ARBA00022967"/>
    </source>
</evidence>
<evidence type="ECO:0000256" key="14">
    <source>
        <dbReference type="ARBA" id="ARBA00022989"/>
    </source>
</evidence>
<dbReference type="InterPro" id="IPR001457">
    <property type="entry name" value="NADH_UbQ/plastoQ_OxRdtase_su6"/>
</dbReference>
<name>A0A067YP25_9ASPA</name>
<proteinExistence type="inferred from homology"/>
<evidence type="ECO:0000256" key="10">
    <source>
        <dbReference type="ARBA" id="ARBA00022719"/>
    </source>
</evidence>